<dbReference type="EMBL" id="SGXA01000001">
    <property type="protein sequence ID" value="RZS76610.1"/>
    <property type="molecule type" value="Genomic_DNA"/>
</dbReference>
<reference evidence="3 4" key="1">
    <citation type="submission" date="2019-02" db="EMBL/GenBank/DDBJ databases">
        <title>Genomic Encyclopedia of Type Strains, Phase IV (KMG-IV): sequencing the most valuable type-strain genomes for metagenomic binning, comparative biology and taxonomic classification.</title>
        <authorList>
            <person name="Goeker M."/>
        </authorList>
    </citation>
    <scope>NUCLEOTIDE SEQUENCE [LARGE SCALE GENOMIC DNA]</scope>
    <source>
        <strain evidence="3 4">DSM 18116</strain>
    </source>
</reference>
<organism evidence="3 4">
    <name type="scientific">Pseudobacter ginsenosidimutans</name>
    <dbReference type="NCBI Taxonomy" id="661488"/>
    <lineage>
        <taxon>Bacteria</taxon>
        <taxon>Pseudomonadati</taxon>
        <taxon>Bacteroidota</taxon>
        <taxon>Chitinophagia</taxon>
        <taxon>Chitinophagales</taxon>
        <taxon>Chitinophagaceae</taxon>
        <taxon>Pseudobacter</taxon>
    </lineage>
</organism>
<feature type="domain" description="Peptidase S12 Pab87-related C-terminal" evidence="2">
    <location>
        <begin position="417"/>
        <end position="504"/>
    </location>
</feature>
<protein>
    <submittedName>
        <fullName evidence="3">CubicO group peptidase (Beta-lactamase class C family)</fullName>
    </submittedName>
</protein>
<evidence type="ECO:0000313" key="4">
    <source>
        <dbReference type="Proteomes" id="UP000293874"/>
    </source>
</evidence>
<evidence type="ECO:0000259" key="2">
    <source>
        <dbReference type="Pfam" id="PF11954"/>
    </source>
</evidence>
<keyword evidence="4" id="KW-1185">Reference proteome</keyword>
<gene>
    <name evidence="3" type="ORF">EV199_2496</name>
</gene>
<name>A0A4Q7N6H2_9BACT</name>
<comment type="caution">
    <text evidence="3">The sequence shown here is derived from an EMBL/GenBank/DDBJ whole genome shotgun (WGS) entry which is preliminary data.</text>
</comment>
<dbReference type="OrthoDB" id="1522765at2"/>
<accession>A0A4Q7N6H2</accession>
<dbReference type="Gene3D" id="3.40.710.10">
    <property type="entry name" value="DD-peptidase/beta-lactamase superfamily"/>
    <property type="match status" value="1"/>
</dbReference>
<dbReference type="AlphaFoldDB" id="A0A4Q7N6H2"/>
<dbReference type="Pfam" id="PF00144">
    <property type="entry name" value="Beta-lactamase"/>
    <property type="match status" value="1"/>
</dbReference>
<dbReference type="InterPro" id="IPR021860">
    <property type="entry name" value="Peptidase_S12_Pab87-rel_C"/>
</dbReference>
<dbReference type="InterPro" id="IPR050491">
    <property type="entry name" value="AmpC-like"/>
</dbReference>
<dbReference type="InterPro" id="IPR001466">
    <property type="entry name" value="Beta-lactam-related"/>
</dbReference>
<dbReference type="SUPFAM" id="SSF56601">
    <property type="entry name" value="beta-lactamase/transpeptidase-like"/>
    <property type="match status" value="1"/>
</dbReference>
<dbReference type="PANTHER" id="PTHR46825:SF15">
    <property type="entry name" value="BETA-LACTAMASE-RELATED DOMAIN-CONTAINING PROTEIN"/>
    <property type="match status" value="1"/>
</dbReference>
<dbReference type="PANTHER" id="PTHR46825">
    <property type="entry name" value="D-ALANYL-D-ALANINE-CARBOXYPEPTIDASE/ENDOPEPTIDASE AMPH"/>
    <property type="match status" value="1"/>
</dbReference>
<dbReference type="Proteomes" id="UP000293874">
    <property type="component" value="Unassembled WGS sequence"/>
</dbReference>
<dbReference type="Pfam" id="PF11954">
    <property type="entry name" value="DUF3471"/>
    <property type="match status" value="1"/>
</dbReference>
<proteinExistence type="predicted"/>
<feature type="domain" description="Beta-lactamase-related" evidence="1">
    <location>
        <begin position="32"/>
        <end position="370"/>
    </location>
</feature>
<evidence type="ECO:0000259" key="1">
    <source>
        <dbReference type="Pfam" id="PF00144"/>
    </source>
</evidence>
<dbReference type="Gene3D" id="2.40.128.600">
    <property type="match status" value="1"/>
</dbReference>
<evidence type="ECO:0000313" key="3">
    <source>
        <dbReference type="EMBL" id="RZS76610.1"/>
    </source>
</evidence>
<sequence>MYYHKQLLTVLLFSCMLIKATAQKQEQPPPGLDAYIQKTLATFEVPGAAVGIVHNGKTILAKGYGIKKLGSKDPVDEHTLFCIASNSKAFTATALAILEEEGKLKWDDPVIDHLPWFRMSDTYVTSHLTVRDLLVHHSGLSAYAGDMLLFPPSTFSRKEIVEKIRLLPLQHDFRTTYAYDNILYLAAGELIAAVSGMSWEEFVRVRILDKAGMKETLSRFSLMKASANVSASHSRNNKEVKIVEGFFEQGIGDAANPAGGIASNAGDMCRWMITQLDSGRTPEKTVLFKPTTTEQLWKIIRPMPITKNIPELKAAQMDFYGYALGFRSYNYGRYKVVGHGGALDGFVSQVAMVPELGLGVVVLTNQESTGAYWSVIYHILDHYMKNPAYDWTAAYRKQLDSSLVRQERKLQENTVQPIAGAISPLPVKQYAGKYKDPYYGDVTISENTGKLTMVFEQLPQLVADLQYFQYNSFIARFRNADLKGDAYINFSISEKGNITGVTMKSIHPNSSLYLEDVKLVPAVPEIK</sequence>
<dbReference type="InterPro" id="IPR012338">
    <property type="entry name" value="Beta-lactam/transpept-like"/>
</dbReference>
<dbReference type="RefSeq" id="WP_130540904.1">
    <property type="nucleotide sequence ID" value="NZ_CP042431.1"/>
</dbReference>